<dbReference type="AlphaFoldDB" id="A0A6A6J9P3"/>
<dbReference type="GO" id="GO:0016787">
    <property type="term" value="F:hydrolase activity"/>
    <property type="evidence" value="ECO:0007669"/>
    <property type="project" value="UniProtKB-KW"/>
</dbReference>
<gene>
    <name evidence="2" type="ORF">EI97DRAFT_198333</name>
</gene>
<dbReference type="OrthoDB" id="3445803at2759"/>
<dbReference type="EMBL" id="ML986517">
    <property type="protein sequence ID" value="KAF2272708.1"/>
    <property type="molecule type" value="Genomic_DNA"/>
</dbReference>
<evidence type="ECO:0000313" key="2">
    <source>
        <dbReference type="EMBL" id="KAF2272708.1"/>
    </source>
</evidence>
<organism evidence="2 3">
    <name type="scientific">Westerdykella ornata</name>
    <dbReference type="NCBI Taxonomy" id="318751"/>
    <lineage>
        <taxon>Eukaryota</taxon>
        <taxon>Fungi</taxon>
        <taxon>Dikarya</taxon>
        <taxon>Ascomycota</taxon>
        <taxon>Pezizomycotina</taxon>
        <taxon>Dothideomycetes</taxon>
        <taxon>Pleosporomycetidae</taxon>
        <taxon>Pleosporales</taxon>
        <taxon>Sporormiaceae</taxon>
        <taxon>Westerdykella</taxon>
    </lineage>
</organism>
<evidence type="ECO:0000256" key="1">
    <source>
        <dbReference type="SAM" id="SignalP"/>
    </source>
</evidence>
<keyword evidence="2" id="KW-0378">Hydrolase</keyword>
<feature type="signal peptide" evidence="1">
    <location>
        <begin position="1"/>
        <end position="19"/>
    </location>
</feature>
<dbReference type="Proteomes" id="UP000800097">
    <property type="component" value="Unassembled WGS sequence"/>
</dbReference>
<evidence type="ECO:0000313" key="3">
    <source>
        <dbReference type="Proteomes" id="UP000800097"/>
    </source>
</evidence>
<dbReference type="GeneID" id="54546838"/>
<dbReference type="RefSeq" id="XP_033650247.1">
    <property type="nucleotide sequence ID" value="XM_033793663.1"/>
</dbReference>
<dbReference type="InterPro" id="IPR017853">
    <property type="entry name" value="GH"/>
</dbReference>
<protein>
    <submittedName>
        <fullName evidence="2">Glycoside hydrolase</fullName>
    </submittedName>
</protein>
<reference evidence="2" key="1">
    <citation type="journal article" date="2020" name="Stud. Mycol.">
        <title>101 Dothideomycetes genomes: a test case for predicting lifestyles and emergence of pathogens.</title>
        <authorList>
            <person name="Haridas S."/>
            <person name="Albert R."/>
            <person name="Binder M."/>
            <person name="Bloem J."/>
            <person name="Labutti K."/>
            <person name="Salamov A."/>
            <person name="Andreopoulos B."/>
            <person name="Baker S."/>
            <person name="Barry K."/>
            <person name="Bills G."/>
            <person name="Bluhm B."/>
            <person name="Cannon C."/>
            <person name="Castanera R."/>
            <person name="Culley D."/>
            <person name="Daum C."/>
            <person name="Ezra D."/>
            <person name="Gonzalez J."/>
            <person name="Henrissat B."/>
            <person name="Kuo A."/>
            <person name="Liang C."/>
            <person name="Lipzen A."/>
            <person name="Lutzoni F."/>
            <person name="Magnuson J."/>
            <person name="Mondo S."/>
            <person name="Nolan M."/>
            <person name="Ohm R."/>
            <person name="Pangilinan J."/>
            <person name="Park H.-J."/>
            <person name="Ramirez L."/>
            <person name="Alfaro M."/>
            <person name="Sun H."/>
            <person name="Tritt A."/>
            <person name="Yoshinaga Y."/>
            <person name="Zwiers L.-H."/>
            <person name="Turgeon B."/>
            <person name="Goodwin S."/>
            <person name="Spatafora J."/>
            <person name="Crous P."/>
            <person name="Grigoriev I."/>
        </authorList>
    </citation>
    <scope>NUCLEOTIDE SEQUENCE</scope>
    <source>
        <strain evidence="2">CBS 379.55</strain>
    </source>
</reference>
<keyword evidence="3" id="KW-1185">Reference proteome</keyword>
<accession>A0A6A6J9P3</accession>
<feature type="chain" id="PRO_5025683826" evidence="1">
    <location>
        <begin position="20"/>
        <end position="454"/>
    </location>
</feature>
<dbReference type="Gene3D" id="3.20.20.80">
    <property type="entry name" value="Glycosidases"/>
    <property type="match status" value="1"/>
</dbReference>
<proteinExistence type="predicted"/>
<sequence>MRSTAIFNLLLSSSSLLEAASIQRAADGASVDLSKATGDAKFLASGWIYGFPDNGTSVDTRIPANYITDIKFRATRAGGAQTPTRGWIEGQKSYLGRFQSTLSNYRTARKYGGTFILLVHDLWGADGSSIPLYPGDKNDWAQTDAFLKQLVSDIKANDMLDGLVLDIWNEPDIDLFWPRPWDQYLSYYVRAHNYFKSQLPTTLISGPSSANAPGVNDAKWKAWLKSVSGNKTIPDIYSWHQIGDWQREPDRTIPDFKTIKAVHNMPDLPIDINEYAWPSEQNPANTVFYIAQLERYNLRGLRANWGSGSGLHDTLANLVGTTDKKTYYPNGEWQLYKYYANMVGTRVATTASADRKFDVFATKSGNSVKIIAGTRSVKAAYNITITGLSSVGFPDSGSLSARVYRFDWAGANGKVGAPVDLGTKTFTYSGGKVTFNVDPATNSTAYAYEFTGKS</sequence>
<keyword evidence="1" id="KW-0732">Signal</keyword>
<name>A0A6A6J9P3_WESOR</name>
<dbReference type="SUPFAM" id="SSF51445">
    <property type="entry name" value="(Trans)glycosidases"/>
    <property type="match status" value="1"/>
</dbReference>